<reference evidence="1" key="1">
    <citation type="submission" date="2022-11" db="UniProtKB">
        <authorList>
            <consortium name="EnsemblMetazoa"/>
        </authorList>
    </citation>
    <scope>IDENTIFICATION</scope>
</reference>
<accession>A0A913YS88</accession>
<dbReference type="OrthoDB" id="5958445at2759"/>
<evidence type="ECO:0000313" key="2">
    <source>
        <dbReference type="Proteomes" id="UP000887567"/>
    </source>
</evidence>
<dbReference type="AlphaFoldDB" id="A0A913YS88"/>
<dbReference type="Proteomes" id="UP000887567">
    <property type="component" value="Unplaced"/>
</dbReference>
<dbReference type="EnsemblMetazoa" id="XM_028661576.1">
    <property type="protein sequence ID" value="XP_028517377.1"/>
    <property type="gene ID" value="LOC114575886"/>
</dbReference>
<dbReference type="GeneID" id="114575886"/>
<dbReference type="KEGG" id="epa:114575886"/>
<organism evidence="1 2">
    <name type="scientific">Exaiptasia diaphana</name>
    <name type="common">Tropical sea anemone</name>
    <name type="synonym">Aiptasia pulchella</name>
    <dbReference type="NCBI Taxonomy" id="2652724"/>
    <lineage>
        <taxon>Eukaryota</taxon>
        <taxon>Metazoa</taxon>
        <taxon>Cnidaria</taxon>
        <taxon>Anthozoa</taxon>
        <taxon>Hexacorallia</taxon>
        <taxon>Actiniaria</taxon>
        <taxon>Aiptasiidae</taxon>
        <taxon>Exaiptasia</taxon>
    </lineage>
</organism>
<name>A0A913YS88_EXADI</name>
<evidence type="ECO:0000313" key="1">
    <source>
        <dbReference type="EnsemblMetazoa" id="XP_028517377.1"/>
    </source>
</evidence>
<keyword evidence="2" id="KW-1185">Reference proteome</keyword>
<protein>
    <submittedName>
        <fullName evidence="1">Uncharacterized protein</fullName>
    </submittedName>
</protein>
<proteinExistence type="predicted"/>
<sequence length="101" mass="11152">MAGGLDCLKVDGKLNPPAATLQNCLKFSHDCKYLSLLCDFGLTTVIEIKDKTSLIPRGVVLKTLKHDSETLEGHTWSSDDEIYAVLSQKAYIYMKTKSGTK</sequence>
<dbReference type="RefSeq" id="XP_028517377.1">
    <property type="nucleotide sequence ID" value="XM_028661576.1"/>
</dbReference>